<evidence type="ECO:0008006" key="4">
    <source>
        <dbReference type="Google" id="ProtNLM"/>
    </source>
</evidence>
<evidence type="ECO:0000256" key="1">
    <source>
        <dbReference type="SAM" id="MobiDB-lite"/>
    </source>
</evidence>
<dbReference type="RefSeq" id="WP_201857487.1">
    <property type="nucleotide sequence ID" value="NZ_JAERRG010000035.1"/>
</dbReference>
<evidence type="ECO:0000313" key="3">
    <source>
        <dbReference type="Proteomes" id="UP000621510"/>
    </source>
</evidence>
<dbReference type="EMBL" id="JAERRG010000035">
    <property type="protein sequence ID" value="MBL1119719.1"/>
    <property type="molecule type" value="Genomic_DNA"/>
</dbReference>
<comment type="caution">
    <text evidence="2">The sequence shown here is derived from an EMBL/GenBank/DDBJ whole genome shotgun (WGS) entry which is preliminary data.</text>
</comment>
<gene>
    <name evidence="2" type="ORF">JK364_46505</name>
</gene>
<sequence length="86" mass="9540">MKISRPMNKDDGAGRGPKCSRRNVPDRPALRDVKRWLAMGPGGLVNVQAMVCIRTCLFDVGHQLRALLAELVDLPHGRHEPAVRMS</sequence>
<evidence type="ECO:0000313" key="2">
    <source>
        <dbReference type="EMBL" id="MBL1119719.1"/>
    </source>
</evidence>
<accession>A0ABS1Q4W6</accession>
<keyword evidence="3" id="KW-1185">Reference proteome</keyword>
<reference evidence="2 3" key="1">
    <citation type="submission" date="2021-01" db="EMBL/GenBank/DDBJ databases">
        <title>WGS of actinomycetes isolated from Thailand.</title>
        <authorList>
            <person name="Thawai C."/>
        </authorList>
    </citation>
    <scope>NUCLEOTIDE SEQUENCE [LARGE SCALE GENOMIC DNA]</scope>
    <source>
        <strain evidence="2 3">CA3R110</strain>
    </source>
</reference>
<dbReference type="Proteomes" id="UP000621510">
    <property type="component" value="Unassembled WGS sequence"/>
</dbReference>
<proteinExistence type="predicted"/>
<name>A0ABS1Q4W6_9ACTN</name>
<feature type="region of interest" description="Disordered" evidence="1">
    <location>
        <begin position="1"/>
        <end position="27"/>
    </location>
</feature>
<protein>
    <recommendedName>
        <fullName evidence="4">Transposase</fullName>
    </recommendedName>
</protein>
<organism evidence="2 3">
    <name type="scientific">Streptomyces endocoffeicus</name>
    <dbReference type="NCBI Taxonomy" id="2898945"/>
    <lineage>
        <taxon>Bacteria</taxon>
        <taxon>Bacillati</taxon>
        <taxon>Actinomycetota</taxon>
        <taxon>Actinomycetes</taxon>
        <taxon>Kitasatosporales</taxon>
        <taxon>Streptomycetaceae</taxon>
        <taxon>Streptomyces</taxon>
    </lineage>
</organism>